<accession>A0ABR2RWN1</accession>
<dbReference type="Proteomes" id="UP001396334">
    <property type="component" value="Unassembled WGS sequence"/>
</dbReference>
<evidence type="ECO:0000256" key="1">
    <source>
        <dbReference type="SAM" id="MobiDB-lite"/>
    </source>
</evidence>
<gene>
    <name evidence="2" type="ORF">V6N11_079632</name>
</gene>
<organism evidence="2 3">
    <name type="scientific">Hibiscus sabdariffa</name>
    <name type="common">roselle</name>
    <dbReference type="NCBI Taxonomy" id="183260"/>
    <lineage>
        <taxon>Eukaryota</taxon>
        <taxon>Viridiplantae</taxon>
        <taxon>Streptophyta</taxon>
        <taxon>Embryophyta</taxon>
        <taxon>Tracheophyta</taxon>
        <taxon>Spermatophyta</taxon>
        <taxon>Magnoliopsida</taxon>
        <taxon>eudicotyledons</taxon>
        <taxon>Gunneridae</taxon>
        <taxon>Pentapetalae</taxon>
        <taxon>rosids</taxon>
        <taxon>malvids</taxon>
        <taxon>Malvales</taxon>
        <taxon>Malvaceae</taxon>
        <taxon>Malvoideae</taxon>
        <taxon>Hibiscus</taxon>
    </lineage>
</organism>
<evidence type="ECO:0000313" key="3">
    <source>
        <dbReference type="Proteomes" id="UP001396334"/>
    </source>
</evidence>
<feature type="region of interest" description="Disordered" evidence="1">
    <location>
        <begin position="88"/>
        <end position="119"/>
    </location>
</feature>
<keyword evidence="3" id="KW-1185">Reference proteome</keyword>
<reference evidence="2 3" key="1">
    <citation type="journal article" date="2024" name="G3 (Bethesda)">
        <title>Genome assembly of Hibiscus sabdariffa L. provides insights into metabolisms of medicinal natural products.</title>
        <authorList>
            <person name="Kim T."/>
        </authorList>
    </citation>
    <scope>NUCLEOTIDE SEQUENCE [LARGE SCALE GENOMIC DNA]</scope>
    <source>
        <strain evidence="2">TK-2024</strain>
        <tissue evidence="2">Old leaves</tissue>
    </source>
</reference>
<sequence length="163" mass="16904">MLKLVSHVFNSVNNASPVVNPSDTVLHDISTDSSVKLEISVPTAVKHVVIPATDVVTSSTGLGEHSGFTSEMQSGTVVSPSKVALVDNDDANLPPLAKKKGRPKKDKEKTTTLACPGEKKSRVASAGVANILQEMKGRKKATLDASGPVLAGSLVPSHSSHSC</sequence>
<evidence type="ECO:0000313" key="2">
    <source>
        <dbReference type="EMBL" id="KAK9017149.1"/>
    </source>
</evidence>
<proteinExistence type="predicted"/>
<dbReference type="EMBL" id="JBBPBN010000020">
    <property type="protein sequence ID" value="KAK9017149.1"/>
    <property type="molecule type" value="Genomic_DNA"/>
</dbReference>
<name>A0ABR2RWN1_9ROSI</name>
<comment type="caution">
    <text evidence="2">The sequence shown here is derived from an EMBL/GenBank/DDBJ whole genome shotgun (WGS) entry which is preliminary data.</text>
</comment>
<protein>
    <submittedName>
        <fullName evidence="2">Uncharacterized protein</fullName>
    </submittedName>
</protein>